<dbReference type="Gene3D" id="3.40.630.190">
    <property type="entry name" value="LCP protein"/>
    <property type="match status" value="1"/>
</dbReference>
<feature type="transmembrane region" description="Helical" evidence="3">
    <location>
        <begin position="125"/>
        <end position="144"/>
    </location>
</feature>
<dbReference type="InterPro" id="IPR050922">
    <property type="entry name" value="LytR/CpsA/Psr_CW_biosynth"/>
</dbReference>
<evidence type="ECO:0000256" key="2">
    <source>
        <dbReference type="SAM" id="MobiDB-lite"/>
    </source>
</evidence>
<feature type="region of interest" description="Disordered" evidence="2">
    <location>
        <begin position="1"/>
        <end position="20"/>
    </location>
</feature>
<proteinExistence type="inferred from homology"/>
<gene>
    <name evidence="5" type="ORF">G1H11_11280</name>
</gene>
<keyword evidence="3" id="KW-1133">Transmembrane helix</keyword>
<feature type="transmembrane region" description="Helical" evidence="3">
    <location>
        <begin position="54"/>
        <end position="76"/>
    </location>
</feature>
<feature type="compositionally biased region" description="Acidic residues" evidence="2">
    <location>
        <begin position="534"/>
        <end position="552"/>
    </location>
</feature>
<evidence type="ECO:0000313" key="5">
    <source>
        <dbReference type="EMBL" id="NED95893.1"/>
    </source>
</evidence>
<dbReference type="EMBL" id="JAAGOB010000005">
    <property type="protein sequence ID" value="NED95893.1"/>
    <property type="molecule type" value="Genomic_DNA"/>
</dbReference>
<protein>
    <submittedName>
        <fullName evidence="5">LytR family transcriptional regulator</fullName>
    </submittedName>
</protein>
<comment type="caution">
    <text evidence="5">The sequence shown here is derived from an EMBL/GenBank/DDBJ whole genome shotgun (WGS) entry which is preliminary data.</text>
</comment>
<evidence type="ECO:0000313" key="6">
    <source>
        <dbReference type="Proteomes" id="UP000469185"/>
    </source>
</evidence>
<comment type="similarity">
    <text evidence="1">Belongs to the LytR/CpsA/Psr (LCP) family.</text>
</comment>
<dbReference type="PANTHER" id="PTHR33392">
    <property type="entry name" value="POLYISOPRENYL-TEICHOIC ACID--PEPTIDOGLYCAN TEICHOIC ACID TRANSFERASE TAGU"/>
    <property type="match status" value="1"/>
</dbReference>
<feature type="transmembrane region" description="Helical" evidence="3">
    <location>
        <begin position="26"/>
        <end position="48"/>
    </location>
</feature>
<dbReference type="RefSeq" id="WP_163818654.1">
    <property type="nucleotide sequence ID" value="NZ_JAAGOB010000005.1"/>
</dbReference>
<dbReference type="AlphaFoldDB" id="A0A6N9YLL9"/>
<organism evidence="5 6">
    <name type="scientific">Phytoactinopolyspora alkaliphila</name>
    <dbReference type="NCBI Taxonomy" id="1783498"/>
    <lineage>
        <taxon>Bacteria</taxon>
        <taxon>Bacillati</taxon>
        <taxon>Actinomycetota</taxon>
        <taxon>Actinomycetes</taxon>
        <taxon>Jiangellales</taxon>
        <taxon>Jiangellaceae</taxon>
        <taxon>Phytoactinopolyspora</taxon>
    </lineage>
</organism>
<keyword evidence="3" id="KW-0472">Membrane</keyword>
<dbReference type="NCBIfam" id="TIGR00350">
    <property type="entry name" value="lytR_cpsA_psr"/>
    <property type="match status" value="1"/>
</dbReference>
<dbReference type="InterPro" id="IPR004474">
    <property type="entry name" value="LytR_CpsA_psr"/>
</dbReference>
<evidence type="ECO:0000256" key="3">
    <source>
        <dbReference type="SAM" id="Phobius"/>
    </source>
</evidence>
<keyword evidence="6" id="KW-1185">Reference proteome</keyword>
<reference evidence="5 6" key="1">
    <citation type="submission" date="2020-02" db="EMBL/GenBank/DDBJ databases">
        <authorList>
            <person name="Li X.-J."/>
            <person name="Feng X.-M."/>
        </authorList>
    </citation>
    <scope>NUCLEOTIDE SEQUENCE [LARGE SCALE GENOMIC DNA]</scope>
    <source>
        <strain evidence="5 6">CGMCC 4.7225</strain>
    </source>
</reference>
<sequence length="552" mass="58704">MDRARGRRGARAARLQSRRRQRQQRYGRFIGFTALGSLIPGVGLIAAGKRRLGTFLLVMLGFVAAAALMAVVLIPNTRLLSYGGDRQMLLLLGAGLVAAALVWLVVALISHRLLEPDGLPPGKRLGGALVVVMATSLVVAPMSVGANNAFTQRDLIGAISGGASLTTPEIADNKDPWADIPTLNLLLLGSDAGDGREGARPDTLIVASIDTHTGDTTTISLPRNLMGFPFPEESPLSAIYPQGWLKPAGEDDLEYMLNATFRNLPALHPEAFEGSEKRGADATKWAVEGALGIDIDYFMMVNLDGFSAIVDALGGVTMDVPRDIPIGNKELPGGGCTTPRGYVHAGDNQHLDGTQALWFARSRCGADDYDRMARQQCVISAMVDKIEPTRLLTQYQSLAAATKDMVETDVPEELFPALIELMITVQSGTLESLTLDRSFFGSMGTTSANPDYEQLHARIAEYLEPSDPDEATDPDDASDTDTSRATGEDSESDDASADPQADDGAENSVDGSLDSPSATETAPDDTGDNPAGEGETEDELPDDEPVETDAIC</sequence>
<dbReference type="PANTHER" id="PTHR33392:SF6">
    <property type="entry name" value="POLYISOPRENYL-TEICHOIC ACID--PEPTIDOGLYCAN TEICHOIC ACID TRANSFERASE TAGU"/>
    <property type="match status" value="1"/>
</dbReference>
<accession>A0A6N9YLL9</accession>
<dbReference type="Pfam" id="PF03816">
    <property type="entry name" value="LytR_cpsA_psr"/>
    <property type="match status" value="1"/>
</dbReference>
<feature type="compositionally biased region" description="Acidic residues" evidence="2">
    <location>
        <begin position="465"/>
        <end position="479"/>
    </location>
</feature>
<feature type="transmembrane region" description="Helical" evidence="3">
    <location>
        <begin position="88"/>
        <end position="113"/>
    </location>
</feature>
<feature type="compositionally biased region" description="Acidic residues" evidence="2">
    <location>
        <begin position="488"/>
        <end position="505"/>
    </location>
</feature>
<evidence type="ECO:0000256" key="1">
    <source>
        <dbReference type="ARBA" id="ARBA00006068"/>
    </source>
</evidence>
<feature type="region of interest" description="Disordered" evidence="2">
    <location>
        <begin position="465"/>
        <end position="552"/>
    </location>
</feature>
<name>A0A6N9YLL9_9ACTN</name>
<evidence type="ECO:0000259" key="4">
    <source>
        <dbReference type="Pfam" id="PF03816"/>
    </source>
</evidence>
<dbReference type="Proteomes" id="UP000469185">
    <property type="component" value="Unassembled WGS sequence"/>
</dbReference>
<feature type="domain" description="Cell envelope-related transcriptional attenuator" evidence="4">
    <location>
        <begin position="200"/>
        <end position="386"/>
    </location>
</feature>
<keyword evidence="3" id="KW-0812">Transmembrane</keyword>